<feature type="compositionally biased region" description="Basic residues" evidence="1">
    <location>
        <begin position="204"/>
        <end position="214"/>
    </location>
</feature>
<gene>
    <name evidence="2" type="ORF">SCF082_LOCUS24958</name>
</gene>
<name>A0ABP0M0E4_9DINO</name>
<feature type="non-terminal residue" evidence="2">
    <location>
        <position position="1"/>
    </location>
</feature>
<dbReference type="EMBL" id="CAXAMM010018622">
    <property type="protein sequence ID" value="CAK9043775.1"/>
    <property type="molecule type" value="Genomic_DNA"/>
</dbReference>
<evidence type="ECO:0000256" key="1">
    <source>
        <dbReference type="SAM" id="MobiDB-lite"/>
    </source>
</evidence>
<keyword evidence="3" id="KW-1185">Reference proteome</keyword>
<feature type="non-terminal residue" evidence="2">
    <location>
        <position position="254"/>
    </location>
</feature>
<dbReference type="Proteomes" id="UP001642464">
    <property type="component" value="Unassembled WGS sequence"/>
</dbReference>
<feature type="region of interest" description="Disordered" evidence="1">
    <location>
        <begin position="25"/>
        <end position="52"/>
    </location>
</feature>
<protein>
    <submittedName>
        <fullName evidence="2">ZZ-type domain-containing protein</fullName>
    </submittedName>
</protein>
<feature type="compositionally biased region" description="Basic and acidic residues" evidence="1">
    <location>
        <begin position="38"/>
        <end position="52"/>
    </location>
</feature>
<evidence type="ECO:0000313" key="2">
    <source>
        <dbReference type="EMBL" id="CAK9043775.1"/>
    </source>
</evidence>
<accession>A0ABP0M0E4</accession>
<evidence type="ECO:0000313" key="3">
    <source>
        <dbReference type="Proteomes" id="UP001642464"/>
    </source>
</evidence>
<organism evidence="2 3">
    <name type="scientific">Durusdinium trenchii</name>
    <dbReference type="NCBI Taxonomy" id="1381693"/>
    <lineage>
        <taxon>Eukaryota</taxon>
        <taxon>Sar</taxon>
        <taxon>Alveolata</taxon>
        <taxon>Dinophyceae</taxon>
        <taxon>Suessiales</taxon>
        <taxon>Symbiodiniaceae</taxon>
        <taxon>Durusdinium</taxon>
    </lineage>
</organism>
<comment type="caution">
    <text evidence="2">The sequence shown here is derived from an EMBL/GenBank/DDBJ whole genome shotgun (WGS) entry which is preliminary data.</text>
</comment>
<reference evidence="2 3" key="1">
    <citation type="submission" date="2024-02" db="EMBL/GenBank/DDBJ databases">
        <authorList>
            <person name="Chen Y."/>
            <person name="Shah S."/>
            <person name="Dougan E. K."/>
            <person name="Thang M."/>
            <person name="Chan C."/>
        </authorList>
    </citation>
    <scope>NUCLEOTIDE SEQUENCE [LARGE SCALE GENOMIC DNA]</scope>
</reference>
<feature type="compositionally biased region" description="Basic and acidic residues" evidence="1">
    <location>
        <begin position="215"/>
        <end position="232"/>
    </location>
</feature>
<sequence>VQSRFCEGVARSLLPHMEEISQLPIGCRNKGKGKGKGNGKEQGKTEERSNLDDVAKQQLVSEGGGLRKFLLNLRTLQEAGSATAERLASLLVAWIPSLAVIAERRSEQLKDLAKNGLNPTLQTILVIIQEQVASTPGLERYAAVLAKVLSGEIDQRRLGKALPNMMKALQELETEVQSRFCEGVARSLLPHMEEISQLPIGCRNKGKGKGKGKGNGKEQGKTEERSNLDDVAKQQLVSEGGGLRKFLLNLRTLQ</sequence>
<feature type="region of interest" description="Disordered" evidence="1">
    <location>
        <begin position="199"/>
        <end position="233"/>
    </location>
</feature>
<proteinExistence type="predicted"/>